<evidence type="ECO:0000313" key="2">
    <source>
        <dbReference type="Proteomes" id="UP001057134"/>
    </source>
</evidence>
<keyword evidence="1" id="KW-0489">Methyltransferase</keyword>
<sequence length="219" mass="24226">MLCGEGLFEPLHAAVSDTILKRLGSGNAQARILDAGCGEGSHLSGIRDNIVRNAGRPPLTVGLDISRDGIGAATAYANAIWCVGDIAACPFAGGQFGFILNMLSPANYAEFRRLMTADGMVIKVIPERDYLKELRGALYGGLPMRTFANDRTLQLFRENFRQTDAKRVRYRFPLDKQLLEPLLRMTPLSWRVTEERLQQVLAMSLPEITIDLMILTGEK</sequence>
<dbReference type="EMBL" id="CP027059">
    <property type="protein sequence ID" value="UQZ86369.1"/>
    <property type="molecule type" value="Genomic_DNA"/>
</dbReference>
<dbReference type="GO" id="GO:0052911">
    <property type="term" value="F:23S rRNA (guanine(745)-N(1))-methyltransferase activity"/>
    <property type="evidence" value="ECO:0007669"/>
    <property type="project" value="UniProtKB-EC"/>
</dbReference>
<dbReference type="SUPFAM" id="SSF53335">
    <property type="entry name" value="S-adenosyl-L-methionine-dependent methyltransferases"/>
    <property type="match status" value="1"/>
</dbReference>
<keyword evidence="1" id="KW-0808">Transferase</keyword>
<dbReference type="EC" id="2.1.1.187" evidence="1"/>
<accession>A0ABY4RY91</accession>
<dbReference type="Proteomes" id="UP001057134">
    <property type="component" value="Chromosome"/>
</dbReference>
<evidence type="ECO:0000313" key="1">
    <source>
        <dbReference type="EMBL" id="UQZ86369.1"/>
    </source>
</evidence>
<keyword evidence="2" id="KW-1185">Reference proteome</keyword>
<dbReference type="InterPro" id="IPR029063">
    <property type="entry name" value="SAM-dependent_MTases_sf"/>
</dbReference>
<reference evidence="1" key="2">
    <citation type="journal article" date="2021" name="J Anim Sci Technol">
        <title>Complete genome sequence of Paenibacillus konkukensis sp. nov. SK3146 as a potential probiotic strain.</title>
        <authorList>
            <person name="Jung H.I."/>
            <person name="Park S."/>
            <person name="Niu K.M."/>
            <person name="Lee S.W."/>
            <person name="Kothari D."/>
            <person name="Yi K.J."/>
            <person name="Kim S.K."/>
        </authorList>
    </citation>
    <scope>NUCLEOTIDE SEQUENCE</scope>
    <source>
        <strain evidence="1">SK3146</strain>
    </source>
</reference>
<reference evidence="1" key="1">
    <citation type="submission" date="2018-02" db="EMBL/GenBank/DDBJ databases">
        <authorList>
            <person name="Kim S.-K."/>
            <person name="Jung H.-I."/>
            <person name="Lee S.-W."/>
        </authorList>
    </citation>
    <scope>NUCLEOTIDE SEQUENCE</scope>
    <source>
        <strain evidence="1">SK3146</strain>
    </source>
</reference>
<gene>
    <name evidence="1" type="primary">rlmA</name>
    <name evidence="1" type="ORF">SK3146_05662</name>
</gene>
<dbReference type="Gene3D" id="3.40.50.150">
    <property type="entry name" value="Vaccinia Virus protein VP39"/>
    <property type="match status" value="1"/>
</dbReference>
<name>A0ABY4RY91_9BACL</name>
<protein>
    <submittedName>
        <fullName evidence="1">23S rRNA (Guanine(745)-N(1))-methyltransferase</fullName>
        <ecNumber evidence="1">2.1.1.187</ecNumber>
    </submittedName>
</protein>
<proteinExistence type="predicted"/>
<organism evidence="1 2">
    <name type="scientific">Paenibacillus konkukensis</name>
    <dbReference type="NCBI Taxonomy" id="2020716"/>
    <lineage>
        <taxon>Bacteria</taxon>
        <taxon>Bacillati</taxon>
        <taxon>Bacillota</taxon>
        <taxon>Bacilli</taxon>
        <taxon>Bacillales</taxon>
        <taxon>Paenibacillaceae</taxon>
        <taxon>Paenibacillus</taxon>
    </lineage>
</organism>